<sequence length="35" mass="4080">IRRKELRNKLADEKNATQNNRGIDQEPRTPDPAAY</sequence>
<reference evidence="2" key="1">
    <citation type="journal article" date="2014" name="Front. Microbiol.">
        <title>High frequency of phylogenetically diverse reductive dehalogenase-homologous genes in deep subseafloor sedimentary metagenomes.</title>
        <authorList>
            <person name="Kawai M."/>
            <person name="Futagami T."/>
            <person name="Toyoda A."/>
            <person name="Takaki Y."/>
            <person name="Nishi S."/>
            <person name="Hori S."/>
            <person name="Arai W."/>
            <person name="Tsubouchi T."/>
            <person name="Morono Y."/>
            <person name="Uchiyama I."/>
            <person name="Ito T."/>
            <person name="Fujiyama A."/>
            <person name="Inagaki F."/>
            <person name="Takami H."/>
        </authorList>
    </citation>
    <scope>NUCLEOTIDE SEQUENCE</scope>
    <source>
        <strain evidence="2">Expedition CK06-06</strain>
    </source>
</reference>
<gene>
    <name evidence="2" type="ORF">S06H3_47633</name>
</gene>
<dbReference type="AlphaFoldDB" id="X1PXA0"/>
<protein>
    <submittedName>
        <fullName evidence="2">Uncharacterized protein</fullName>
    </submittedName>
</protein>
<evidence type="ECO:0000256" key="1">
    <source>
        <dbReference type="SAM" id="MobiDB-lite"/>
    </source>
</evidence>
<dbReference type="EMBL" id="BARV01029929">
    <property type="protein sequence ID" value="GAI35579.1"/>
    <property type="molecule type" value="Genomic_DNA"/>
</dbReference>
<feature type="non-terminal residue" evidence="2">
    <location>
        <position position="1"/>
    </location>
</feature>
<evidence type="ECO:0000313" key="2">
    <source>
        <dbReference type="EMBL" id="GAI35579.1"/>
    </source>
</evidence>
<accession>X1PXA0</accession>
<name>X1PXA0_9ZZZZ</name>
<proteinExistence type="predicted"/>
<comment type="caution">
    <text evidence="2">The sequence shown here is derived from an EMBL/GenBank/DDBJ whole genome shotgun (WGS) entry which is preliminary data.</text>
</comment>
<organism evidence="2">
    <name type="scientific">marine sediment metagenome</name>
    <dbReference type="NCBI Taxonomy" id="412755"/>
    <lineage>
        <taxon>unclassified sequences</taxon>
        <taxon>metagenomes</taxon>
        <taxon>ecological metagenomes</taxon>
    </lineage>
</organism>
<feature type="region of interest" description="Disordered" evidence="1">
    <location>
        <begin position="1"/>
        <end position="35"/>
    </location>
</feature>